<dbReference type="RefSeq" id="XP_006671542.1">
    <property type="nucleotide sequence ID" value="XM_006671479.1"/>
</dbReference>
<dbReference type="EMBL" id="JH126402">
    <property type="protein sequence ID" value="EGX92178.1"/>
    <property type="molecule type" value="Genomic_DNA"/>
</dbReference>
<feature type="region of interest" description="Disordered" evidence="1">
    <location>
        <begin position="80"/>
        <end position="100"/>
    </location>
</feature>
<evidence type="ECO:0000256" key="1">
    <source>
        <dbReference type="SAM" id="MobiDB-lite"/>
    </source>
</evidence>
<evidence type="ECO:0000313" key="2">
    <source>
        <dbReference type="EMBL" id="EGX92178.1"/>
    </source>
</evidence>
<feature type="compositionally biased region" description="Basic residues" evidence="1">
    <location>
        <begin position="90"/>
        <end position="100"/>
    </location>
</feature>
<reference evidence="2 3" key="1">
    <citation type="journal article" date="2011" name="Genome Biol.">
        <title>Genome sequence of the insect pathogenic fungus Cordyceps militaris, a valued traditional Chinese medicine.</title>
        <authorList>
            <person name="Zheng P."/>
            <person name="Xia Y."/>
            <person name="Xiao G."/>
            <person name="Xiong C."/>
            <person name="Hu X."/>
            <person name="Zhang S."/>
            <person name="Zheng H."/>
            <person name="Huang Y."/>
            <person name="Zhou Y."/>
            <person name="Wang S."/>
            <person name="Zhao G.P."/>
            <person name="Liu X."/>
            <person name="St Leger R.J."/>
            <person name="Wang C."/>
        </authorList>
    </citation>
    <scope>NUCLEOTIDE SEQUENCE [LARGE SCALE GENOMIC DNA]</scope>
    <source>
        <strain evidence="2 3">CM01</strain>
    </source>
</reference>
<dbReference type="Proteomes" id="UP000001610">
    <property type="component" value="Unassembled WGS sequence"/>
</dbReference>
<sequence>MPVEELFLLPLAPMQGYRLGHPVDPPKAKIRIRKPACACIAGFRDRPCMDARGPDAENPLWQLAHRKLRVRAAEAKAFADGPSRRAAGAGHHHTAHRRGHVQAGADLDARFGPEPGLDGAVLGKRQQSEAHVAFASLARVGTGRDAPARHDKVAAGPHHARRANVGAQTPGLAGLRVGEGEDALVRFDGLHARLHEPGEPPGGIAACGKRHLEAVVVLGFAVEVGDVAVPGVEDVGGCEAKVVDRHDDG</sequence>
<name>G3JK48_CORMM</name>
<dbReference type="AlphaFoldDB" id="G3JK48"/>
<gene>
    <name evidence="2" type="ORF">CCM_06339</name>
</gene>
<accession>G3JK48</accession>
<keyword evidence="3" id="KW-1185">Reference proteome</keyword>
<dbReference type="VEuPathDB" id="FungiDB:CCM_06339"/>
<proteinExistence type="predicted"/>
<protein>
    <submittedName>
        <fullName evidence="2">Uncharacterized protein</fullName>
    </submittedName>
</protein>
<dbReference type="HOGENOM" id="CLU_1115704_0_0_1"/>
<dbReference type="InParanoid" id="G3JK48"/>
<dbReference type="GeneID" id="18168353"/>
<organism evidence="2 3">
    <name type="scientific">Cordyceps militaris (strain CM01)</name>
    <name type="common">Caterpillar fungus</name>
    <dbReference type="NCBI Taxonomy" id="983644"/>
    <lineage>
        <taxon>Eukaryota</taxon>
        <taxon>Fungi</taxon>
        <taxon>Dikarya</taxon>
        <taxon>Ascomycota</taxon>
        <taxon>Pezizomycotina</taxon>
        <taxon>Sordariomycetes</taxon>
        <taxon>Hypocreomycetidae</taxon>
        <taxon>Hypocreales</taxon>
        <taxon>Cordycipitaceae</taxon>
        <taxon>Cordyceps</taxon>
    </lineage>
</organism>
<dbReference type="KEGG" id="cmt:CCM_06339"/>
<evidence type="ECO:0000313" key="3">
    <source>
        <dbReference type="Proteomes" id="UP000001610"/>
    </source>
</evidence>